<dbReference type="InterPro" id="IPR005312">
    <property type="entry name" value="DUF1759"/>
</dbReference>
<dbReference type="CDD" id="cd00303">
    <property type="entry name" value="retropepsin_like"/>
    <property type="match status" value="1"/>
</dbReference>
<proteinExistence type="predicted"/>
<dbReference type="Pfam" id="PF03564">
    <property type="entry name" value="DUF1759"/>
    <property type="match status" value="1"/>
</dbReference>
<keyword evidence="1" id="KW-0378">Hydrolase</keyword>
<evidence type="ECO:0000313" key="5">
    <source>
        <dbReference type="Proteomes" id="UP000663880"/>
    </source>
</evidence>
<dbReference type="AlphaFoldDB" id="A0A821U500"/>
<dbReference type="PROSITE" id="PS50175">
    <property type="entry name" value="ASP_PROT_RETROV"/>
    <property type="match status" value="1"/>
</dbReference>
<evidence type="ECO:0000313" key="4">
    <source>
        <dbReference type="EMBL" id="CAF4882551.1"/>
    </source>
</evidence>
<dbReference type="InterPro" id="IPR001995">
    <property type="entry name" value="Peptidase_A2_cat"/>
</dbReference>
<dbReference type="EMBL" id="CAJOBZ010000028">
    <property type="protein sequence ID" value="CAF4882551.1"/>
    <property type="molecule type" value="Genomic_DNA"/>
</dbReference>
<name>A0A821U500_9NEOP</name>
<keyword evidence="5" id="KW-1185">Reference proteome</keyword>
<sequence>MSTMEDILATQQQLVDAVDKLYINFKKDGAERKTPDYIRRRLETLEQYFTDIHNNHMTLLSFSDQSHEYFTFNKYEQIKKKYGNIKTTLRNYKPLASITKSPELQPPTFQAPSTSNASTSNESQEISLKNNSNMSKTEELMRKQTTNFKAFLRTASSIELDLISEKWELEDILKTLQVRWTAIDSLHWELDNELCGSNREYEEQFTNYEKYYIKVKKDINKKMWSVSHIEKTTPKMELPTFEGNYNQWVSFKDLFTETIHSNPSLSNAQKLQFLKSKVKGEPEKLIQHLQVSSDNYLISWNILSHRYDNKRLIFTSHLNNLLNIPNIQYQSYNHIKRIHDVTNESINAIENLGINVSSWDPFLVCILSQKLDADTYNEYIQSLKSPRELPVLQDFLQFLETKFMTLETSRKKQENHTPKVSYHNFNQYKPSKNLNNQSSSSKNFNHNFRQSYNNPKYTYSTNQVISQPTHSSNKIIEKRKLCPVCNSSDHRIHLCQKLLNMQPIARRNAIAKLNLCINCLHYHEGKKCLSQLMCKECNKNHNTILHECFTKDNMTPDVSRSRLHVPRVVKHLPQQQEINTLVSLPSDPAEILLATVIIKIQAADGSYKNMRALLDQGSQISIISENAAQLLKIPRQKCNGYISGIGNTENNCKGKISIKCLSIVNDYTFNTDVFIMKKLVRNLPSYTLPKPNWPELNHIKLADSEFYKSSPIDILFGADVYSDIILDGICRFQERFPIAQQTQLGWIITGNYKTYQCNIILNNDIQRFWEVEDIHEPLNMSQEDQNCIEFFQNTTSRRDDGSYVVKIPFKENLEEKLGESKSKSIAQFIQLENKLIKQPYLARDYKLFISEYKELGHMIPVVSRADVESSCYLSHNCVQRAESSTTKLRVVFNASSKTSSGFSLNDLNVVGGQIYNKTFKH</sequence>
<dbReference type="GO" id="GO:0004190">
    <property type="term" value="F:aspartic-type endopeptidase activity"/>
    <property type="evidence" value="ECO:0007669"/>
    <property type="project" value="InterPro"/>
</dbReference>
<reference evidence="4" key="1">
    <citation type="submission" date="2021-02" db="EMBL/GenBank/DDBJ databases">
        <authorList>
            <person name="Steward A R."/>
        </authorList>
    </citation>
    <scope>NUCLEOTIDE SEQUENCE</scope>
</reference>
<feature type="domain" description="Peptidase A2" evidence="3">
    <location>
        <begin position="610"/>
        <end position="646"/>
    </location>
</feature>
<feature type="compositionally biased region" description="Polar residues" evidence="2">
    <location>
        <begin position="99"/>
        <end position="135"/>
    </location>
</feature>
<dbReference type="Gene3D" id="2.40.70.10">
    <property type="entry name" value="Acid Proteases"/>
    <property type="match status" value="1"/>
</dbReference>
<dbReference type="PANTHER" id="PTHR47331">
    <property type="entry name" value="PHD-TYPE DOMAIN-CONTAINING PROTEIN"/>
    <property type="match status" value="1"/>
</dbReference>
<feature type="region of interest" description="Disordered" evidence="2">
    <location>
        <begin position="99"/>
        <end position="139"/>
    </location>
</feature>
<dbReference type="PANTHER" id="PTHR47331:SF5">
    <property type="entry name" value="RIBONUCLEASE H"/>
    <property type="match status" value="1"/>
</dbReference>
<dbReference type="Proteomes" id="UP000663880">
    <property type="component" value="Unassembled WGS sequence"/>
</dbReference>
<comment type="caution">
    <text evidence="4">The sequence shown here is derived from an EMBL/GenBank/DDBJ whole genome shotgun (WGS) entry which is preliminary data.</text>
</comment>
<evidence type="ECO:0000256" key="1">
    <source>
        <dbReference type="ARBA" id="ARBA00022801"/>
    </source>
</evidence>
<dbReference type="GO" id="GO:0006508">
    <property type="term" value="P:proteolysis"/>
    <property type="evidence" value="ECO:0007669"/>
    <property type="project" value="InterPro"/>
</dbReference>
<protein>
    <recommendedName>
        <fullName evidence="3">Peptidase A2 domain-containing protein</fullName>
    </recommendedName>
</protein>
<feature type="region of interest" description="Disordered" evidence="2">
    <location>
        <begin position="409"/>
        <end position="446"/>
    </location>
</feature>
<gene>
    <name evidence="4" type="ORF">PMACD_LOCUS9738</name>
</gene>
<organism evidence="4 5">
    <name type="scientific">Pieris macdunnoughi</name>
    <dbReference type="NCBI Taxonomy" id="345717"/>
    <lineage>
        <taxon>Eukaryota</taxon>
        <taxon>Metazoa</taxon>
        <taxon>Ecdysozoa</taxon>
        <taxon>Arthropoda</taxon>
        <taxon>Hexapoda</taxon>
        <taxon>Insecta</taxon>
        <taxon>Pterygota</taxon>
        <taxon>Neoptera</taxon>
        <taxon>Endopterygota</taxon>
        <taxon>Lepidoptera</taxon>
        <taxon>Glossata</taxon>
        <taxon>Ditrysia</taxon>
        <taxon>Papilionoidea</taxon>
        <taxon>Pieridae</taxon>
        <taxon>Pierinae</taxon>
        <taxon>Pieris</taxon>
    </lineage>
</organism>
<evidence type="ECO:0000256" key="2">
    <source>
        <dbReference type="SAM" id="MobiDB-lite"/>
    </source>
</evidence>
<dbReference type="OrthoDB" id="8065581at2759"/>
<feature type="compositionally biased region" description="Low complexity" evidence="2">
    <location>
        <begin position="429"/>
        <end position="446"/>
    </location>
</feature>
<accession>A0A821U500</accession>
<dbReference type="InterPro" id="IPR021109">
    <property type="entry name" value="Peptidase_aspartic_dom_sf"/>
</dbReference>
<evidence type="ECO:0000259" key="3">
    <source>
        <dbReference type="PROSITE" id="PS50175"/>
    </source>
</evidence>